<accession>A0A136Q8N0</accession>
<dbReference type="InterPro" id="IPR020449">
    <property type="entry name" value="Tscrpt_reg_AraC-type_HTH"/>
</dbReference>
<evidence type="ECO:0000256" key="6">
    <source>
        <dbReference type="ARBA" id="ARBA00023015"/>
    </source>
</evidence>
<dbReference type="Gene3D" id="3.40.50.2300">
    <property type="match status" value="1"/>
</dbReference>
<organism evidence="13 14">
    <name type="scientific">Christensenella minuta</name>
    <dbReference type="NCBI Taxonomy" id="626937"/>
    <lineage>
        <taxon>Bacteria</taxon>
        <taxon>Bacillati</taxon>
        <taxon>Bacillota</taxon>
        <taxon>Clostridia</taxon>
        <taxon>Christensenellales</taxon>
        <taxon>Christensenellaceae</taxon>
        <taxon>Christensenella</taxon>
    </lineage>
</organism>
<dbReference type="Pfam" id="PF00072">
    <property type="entry name" value="Response_reg"/>
    <property type="match status" value="1"/>
</dbReference>
<keyword evidence="7" id="KW-0238">DNA-binding</keyword>
<dbReference type="Pfam" id="PF12833">
    <property type="entry name" value="HTH_18"/>
    <property type="match status" value="1"/>
</dbReference>
<keyword evidence="14" id="KW-1185">Reference proteome</keyword>
<dbReference type="GO" id="GO:0000160">
    <property type="term" value="P:phosphorelay signal transduction system"/>
    <property type="evidence" value="ECO:0007669"/>
    <property type="project" value="UniProtKB-KW"/>
</dbReference>
<dbReference type="PROSITE" id="PS01124">
    <property type="entry name" value="HTH_ARAC_FAMILY_2"/>
    <property type="match status" value="1"/>
</dbReference>
<dbReference type="GO" id="GO:0005737">
    <property type="term" value="C:cytoplasm"/>
    <property type="evidence" value="ECO:0007669"/>
    <property type="project" value="UniProtKB-SubCell"/>
</dbReference>
<dbReference type="Gene3D" id="1.10.10.60">
    <property type="entry name" value="Homeodomain-like"/>
    <property type="match status" value="2"/>
</dbReference>
<dbReference type="PROSITE" id="PS00041">
    <property type="entry name" value="HTH_ARAC_FAMILY_1"/>
    <property type="match status" value="1"/>
</dbReference>
<keyword evidence="3" id="KW-0963">Cytoplasm</keyword>
<evidence type="ECO:0000256" key="1">
    <source>
        <dbReference type="ARBA" id="ARBA00004496"/>
    </source>
</evidence>
<keyword evidence="4 10" id="KW-0597">Phosphoprotein</keyword>
<dbReference type="InterPro" id="IPR018060">
    <property type="entry name" value="HTH_AraC"/>
</dbReference>
<feature type="modified residue" description="4-aspartylphosphate" evidence="10">
    <location>
        <position position="54"/>
    </location>
</feature>
<evidence type="ECO:0000256" key="10">
    <source>
        <dbReference type="PROSITE-ProRule" id="PRU00169"/>
    </source>
</evidence>
<dbReference type="InterPro" id="IPR018062">
    <property type="entry name" value="HTH_AraC-typ_CS"/>
</dbReference>
<dbReference type="GO" id="GO:0043565">
    <property type="term" value="F:sequence-specific DNA binding"/>
    <property type="evidence" value="ECO:0007669"/>
    <property type="project" value="InterPro"/>
</dbReference>
<dbReference type="OrthoDB" id="9794370at2"/>
<evidence type="ECO:0000313" key="14">
    <source>
        <dbReference type="Proteomes" id="UP000070366"/>
    </source>
</evidence>
<evidence type="ECO:0000256" key="7">
    <source>
        <dbReference type="ARBA" id="ARBA00023125"/>
    </source>
</evidence>
<dbReference type="AlphaFoldDB" id="A0A136Q8N0"/>
<keyword evidence="8" id="KW-0804">Transcription</keyword>
<evidence type="ECO:0000256" key="9">
    <source>
        <dbReference type="ARBA" id="ARBA00024867"/>
    </source>
</evidence>
<keyword evidence="5" id="KW-0902">Two-component regulatory system</keyword>
<comment type="subcellular location">
    <subcellularLocation>
        <location evidence="1">Cytoplasm</location>
    </subcellularLocation>
</comment>
<dbReference type="RefSeq" id="WP_066523627.1">
    <property type="nucleotide sequence ID" value="NZ_CABMOF010000025.1"/>
</dbReference>
<comment type="function">
    <text evidence="9">May play the central regulatory role in sporulation. It may be an element of the effector pathway responsible for the activation of sporulation genes in response to nutritional stress. Spo0A may act in concert with spo0H (a sigma factor) to control the expression of some genes that are critical to the sporulation process.</text>
</comment>
<dbReference type="PANTHER" id="PTHR42713:SF3">
    <property type="entry name" value="TRANSCRIPTIONAL REGULATORY PROTEIN HPTR"/>
    <property type="match status" value="1"/>
</dbReference>
<dbReference type="GO" id="GO:0003700">
    <property type="term" value="F:DNA-binding transcription factor activity"/>
    <property type="evidence" value="ECO:0007669"/>
    <property type="project" value="InterPro"/>
</dbReference>
<evidence type="ECO:0000259" key="11">
    <source>
        <dbReference type="PROSITE" id="PS01124"/>
    </source>
</evidence>
<name>A0A136Q8N0_9FIRM</name>
<dbReference type="Proteomes" id="UP000070366">
    <property type="component" value="Unassembled WGS sequence"/>
</dbReference>
<dbReference type="InterPro" id="IPR051552">
    <property type="entry name" value="HptR"/>
</dbReference>
<sequence length="543" mass="62581">MKLLLVDDEIYILDMLKALIDWEATDLQLVGTATEGSAAFDSITTLRPDIVITDIRLPGFDGIELIKRVRLQNNDAHFIIISGFRQFEYAQNAIKYGVTDYLLKPIKRTELNEALQKLIRLISEERQKTILLKEQDKIILSSKNHLQASLLQHIIEKKELPSNLDVLNSKYLTGFKTGSFRLICCKIDRFSNTEPISEDSFFETIRTKIKENLTVVVVDYCHTVICLPIKSYVVFLLNYDHDQYAAIHSSIAMTGKNLFAYIKKFEGISLTIAIGKEVLNSADLSSSWDDVTAILQQRILTGCNTLLSTSCKEDKYPDIKNALSPYESRLLKKSIESFDLNALQTQIMDIFTNAGLSEIKSAKYYFKICYELADLFWNTLISIHIAEDLNRKQKDQELYELLDNCVSLRQLETTFTKYLLNEFKHYYDPAHPPENIAVLIAKKYIARHYNEHISLKDIANQVFLNPVYFSICFKRDTGLNFVDYINEYRIEKSKELLKNLQESIASIAEMVGFQNARYFSKVFKKYVGISPAEYRRKHVSISL</sequence>
<feature type="domain" description="HTH araC/xylS-type" evidence="11">
    <location>
        <begin position="439"/>
        <end position="537"/>
    </location>
</feature>
<protein>
    <recommendedName>
        <fullName evidence="2">Stage 0 sporulation protein A homolog</fullName>
    </recommendedName>
</protein>
<evidence type="ECO:0000259" key="12">
    <source>
        <dbReference type="PROSITE" id="PS50110"/>
    </source>
</evidence>
<reference evidence="13 14" key="1">
    <citation type="submission" date="2016-02" db="EMBL/GenBank/DDBJ databases">
        <authorList>
            <person name="Wen L."/>
            <person name="He K."/>
            <person name="Yang H."/>
        </authorList>
    </citation>
    <scope>NUCLEOTIDE SEQUENCE [LARGE SCALE GENOMIC DNA]</scope>
    <source>
        <strain evidence="13 14">DSM 22607</strain>
    </source>
</reference>
<evidence type="ECO:0000256" key="4">
    <source>
        <dbReference type="ARBA" id="ARBA00022553"/>
    </source>
</evidence>
<evidence type="ECO:0000256" key="3">
    <source>
        <dbReference type="ARBA" id="ARBA00022490"/>
    </source>
</evidence>
<comment type="caution">
    <text evidence="13">The sequence shown here is derived from an EMBL/GenBank/DDBJ whole genome shotgun (WGS) entry which is preliminary data.</text>
</comment>
<evidence type="ECO:0000256" key="2">
    <source>
        <dbReference type="ARBA" id="ARBA00018672"/>
    </source>
</evidence>
<dbReference type="PROSITE" id="PS50110">
    <property type="entry name" value="RESPONSE_REGULATORY"/>
    <property type="match status" value="1"/>
</dbReference>
<evidence type="ECO:0000256" key="8">
    <source>
        <dbReference type="ARBA" id="ARBA00023163"/>
    </source>
</evidence>
<dbReference type="KEGG" id="cmiu:B1H56_13145"/>
<dbReference type="InterPro" id="IPR001789">
    <property type="entry name" value="Sig_transdc_resp-reg_receiver"/>
</dbReference>
<gene>
    <name evidence="13" type="ORF">HMPREF3293_00131</name>
</gene>
<dbReference type="SMART" id="SM00342">
    <property type="entry name" value="HTH_ARAC"/>
    <property type="match status" value="1"/>
</dbReference>
<proteinExistence type="predicted"/>
<dbReference type="SUPFAM" id="SSF46689">
    <property type="entry name" value="Homeodomain-like"/>
    <property type="match status" value="2"/>
</dbReference>
<dbReference type="InterPro" id="IPR011006">
    <property type="entry name" value="CheY-like_superfamily"/>
</dbReference>
<dbReference type="CDD" id="cd17536">
    <property type="entry name" value="REC_YesN-like"/>
    <property type="match status" value="1"/>
</dbReference>
<evidence type="ECO:0000256" key="5">
    <source>
        <dbReference type="ARBA" id="ARBA00023012"/>
    </source>
</evidence>
<dbReference type="SMART" id="SM00448">
    <property type="entry name" value="REC"/>
    <property type="match status" value="1"/>
</dbReference>
<dbReference type="PANTHER" id="PTHR42713">
    <property type="entry name" value="HISTIDINE KINASE-RELATED"/>
    <property type="match status" value="1"/>
</dbReference>
<evidence type="ECO:0000313" key="13">
    <source>
        <dbReference type="EMBL" id="KXK67008.1"/>
    </source>
</evidence>
<dbReference type="SUPFAM" id="SSF52172">
    <property type="entry name" value="CheY-like"/>
    <property type="match status" value="1"/>
</dbReference>
<dbReference type="EMBL" id="LSZW01000008">
    <property type="protein sequence ID" value="KXK67008.1"/>
    <property type="molecule type" value="Genomic_DNA"/>
</dbReference>
<dbReference type="STRING" id="626937.HMPREF3293_00131"/>
<dbReference type="PRINTS" id="PR00032">
    <property type="entry name" value="HTHARAC"/>
</dbReference>
<feature type="domain" description="Response regulatory" evidence="12">
    <location>
        <begin position="2"/>
        <end position="119"/>
    </location>
</feature>
<keyword evidence="6" id="KW-0805">Transcription regulation</keyword>
<dbReference type="InterPro" id="IPR009057">
    <property type="entry name" value="Homeodomain-like_sf"/>
</dbReference>